<organism evidence="2 3">
    <name type="scientific">Ligilactobacillus salitolerans</name>
    <dbReference type="NCBI Taxonomy" id="1808352"/>
    <lineage>
        <taxon>Bacteria</taxon>
        <taxon>Bacillati</taxon>
        <taxon>Bacillota</taxon>
        <taxon>Bacilli</taxon>
        <taxon>Lactobacillales</taxon>
        <taxon>Lactobacillaceae</taxon>
        <taxon>Ligilactobacillus</taxon>
    </lineage>
</organism>
<proteinExistence type="predicted"/>
<feature type="domain" description="BIG2" evidence="1">
    <location>
        <begin position="74"/>
        <end position="151"/>
    </location>
</feature>
<gene>
    <name evidence="2" type="ORF">LFYK43_14380</name>
</gene>
<dbReference type="OrthoDB" id="2329086at2"/>
<dbReference type="InterPro" id="IPR003343">
    <property type="entry name" value="Big_2"/>
</dbReference>
<dbReference type="SMART" id="SM00635">
    <property type="entry name" value="BID_2"/>
    <property type="match status" value="2"/>
</dbReference>
<comment type="caution">
    <text evidence="2">The sequence shown here is derived from an EMBL/GenBank/DDBJ whole genome shotgun (WGS) entry which is preliminary data.</text>
</comment>
<dbReference type="Pfam" id="PF02368">
    <property type="entry name" value="Big_2"/>
    <property type="match status" value="2"/>
</dbReference>
<protein>
    <recommendedName>
        <fullName evidence="1">BIG2 domain-containing protein</fullName>
    </recommendedName>
</protein>
<dbReference type="EMBL" id="BFFP01000022">
    <property type="protein sequence ID" value="GBG94979.1"/>
    <property type="molecule type" value="Genomic_DNA"/>
</dbReference>
<keyword evidence="3" id="KW-1185">Reference proteome</keyword>
<reference evidence="2 3" key="1">
    <citation type="journal article" date="2019" name="Int. J. Syst. Evol. Microbiol.">
        <title>Lactobacillus salitolerans sp. nov., a novel lactic acid bacterium isolated from spent mushroom substrates.</title>
        <authorList>
            <person name="Tohno M."/>
            <person name="Tanizawa Y."/>
            <person name="Kojima Y."/>
            <person name="Sakamoto M."/>
            <person name="Nakamura Y."/>
            <person name="Ohkuma M."/>
            <person name="Kobayashi H."/>
        </authorList>
    </citation>
    <scope>NUCLEOTIDE SEQUENCE [LARGE SCALE GENOMIC DNA]</scope>
    <source>
        <strain evidence="2 3">YK43</strain>
    </source>
</reference>
<sequence>MAEEPKTVVYEIADKTGKAIVTGEAASKEVVIPNLTPNTDYAKGDFKGRKIDSTGEWKPSDYIDVPAFKTKPIIVTGISLDNTTLSLETGKTGTLKATVSPANATNNVVKWASAKQSVATVDGNGKVTAVGAGDANITATTDDQGKVATCRVTVTDPVVAVTGVTLDKTTAEVEEGSTIQLTATVAPSNATNKAITWKSADETIATVDNTGKVTAIKAGTVNVTATTTDGNKTAQCAVTVTAKAEEPPAGE</sequence>
<feature type="domain" description="BIG2" evidence="1">
    <location>
        <begin position="160"/>
        <end position="237"/>
    </location>
</feature>
<dbReference type="Proteomes" id="UP000286848">
    <property type="component" value="Unassembled WGS sequence"/>
</dbReference>
<dbReference type="Gene3D" id="2.60.40.1080">
    <property type="match status" value="2"/>
</dbReference>
<dbReference type="RefSeq" id="WP_124976877.1">
    <property type="nucleotide sequence ID" value="NZ_BFFP01000022.1"/>
</dbReference>
<dbReference type="AlphaFoldDB" id="A0A401ITX4"/>
<dbReference type="SUPFAM" id="SSF49373">
    <property type="entry name" value="Invasin/intimin cell-adhesion fragments"/>
    <property type="match status" value="2"/>
</dbReference>
<name>A0A401ITX4_9LACO</name>
<accession>A0A401ITX4</accession>
<dbReference type="InterPro" id="IPR008964">
    <property type="entry name" value="Invasin/intimin_cell_adhesion"/>
</dbReference>
<evidence type="ECO:0000313" key="2">
    <source>
        <dbReference type="EMBL" id="GBG94979.1"/>
    </source>
</evidence>
<evidence type="ECO:0000313" key="3">
    <source>
        <dbReference type="Proteomes" id="UP000286848"/>
    </source>
</evidence>
<evidence type="ECO:0000259" key="1">
    <source>
        <dbReference type="SMART" id="SM00635"/>
    </source>
</evidence>